<evidence type="ECO:0000313" key="3">
    <source>
        <dbReference type="Proteomes" id="UP000824120"/>
    </source>
</evidence>
<dbReference type="OrthoDB" id="1742302at2759"/>
<organism evidence="2 3">
    <name type="scientific">Solanum commersonii</name>
    <name type="common">Commerson's wild potato</name>
    <name type="synonym">Commerson's nightshade</name>
    <dbReference type="NCBI Taxonomy" id="4109"/>
    <lineage>
        <taxon>Eukaryota</taxon>
        <taxon>Viridiplantae</taxon>
        <taxon>Streptophyta</taxon>
        <taxon>Embryophyta</taxon>
        <taxon>Tracheophyta</taxon>
        <taxon>Spermatophyta</taxon>
        <taxon>Magnoliopsida</taxon>
        <taxon>eudicotyledons</taxon>
        <taxon>Gunneridae</taxon>
        <taxon>Pentapetalae</taxon>
        <taxon>asterids</taxon>
        <taxon>lamiids</taxon>
        <taxon>Solanales</taxon>
        <taxon>Solanaceae</taxon>
        <taxon>Solanoideae</taxon>
        <taxon>Solaneae</taxon>
        <taxon>Solanum</taxon>
    </lineage>
</organism>
<protein>
    <recommendedName>
        <fullName evidence="1">Reverse transcriptase zinc-binding domain-containing protein</fullName>
    </recommendedName>
</protein>
<dbReference type="PANTHER" id="PTHR33116">
    <property type="entry name" value="REVERSE TRANSCRIPTASE ZINC-BINDING DOMAIN-CONTAINING PROTEIN-RELATED-RELATED"/>
    <property type="match status" value="1"/>
</dbReference>
<feature type="domain" description="Reverse transcriptase zinc-binding" evidence="1">
    <location>
        <begin position="671"/>
        <end position="706"/>
    </location>
</feature>
<sequence length="850" mass="99768">MEPFQDLKELDHYKRKLGIKNVYCNVSAKNWVFWDDGWRGEVVSDSIKQISLKLSKNNVEMICTAVYARCDALERLELWEELEALSANINISWMVGGDFNIILNEEEKLGGLDFTQFEALDFNSISKRLDRVFGNHEFNNMLPTSEVHHLVRQSSDHAPLHVICNSEEEIIEDNWRIDFVGYPFIEFQEKMKKVKAALAKWSKVTFGNIFQNVATLENEVKVKEIQLESNTNEENRDGDKNTRFFHNYVKGRRKNCTWRKFKQNKFREGGTSEDENLLRLIPKLITPSQNEEMVYMPTKEEVKMVVFALNGDSTSSPDGFSGLFFQCCWELIGEDITKMVKAFFCGKQIPSFISHTNLVLLLKKKRVVNFTDLRPEIIRDINRRKKYHNVVVKLDMTKAYDRMAQTRRSFISNIVHNSCRSFNQGINNLNEDVDFRGYGMPKWSPPINHLSYADDTILFCSGEGKSVRKMMGVLRIYENIFGQMNKWLSYGGKYILISNVLQSMPIYLLSAMNPPKRVIEKLHKLFASFFWSKTYGEQGKYWVAWEDMCFPRAKGGVGFRFIHNVTKALFCKLWWNFRTSTSLWSSFMWSKYCKKFHPLMKKMIHVRDEIEHDIWWQLKTEEEKGEIDDEIEVWELIEQGSWNIQRLRSMLSKEMVQFIVESCPYNYRSKIRCNRIPFKISFFVWRCWKGRIAIDDNLKKMKINVGGLKCNTDGASRGNSRESAYSFCVRNQAGNLMYAKACKIGIKTNMEAETAEEMEEIQEIIENIQTVITHVFREANQLVDKLVNEVYTHTGLKQWENFQQLSGECKSILKADKSVYRKCYEQEMRATKSDWELRIWSSEDDHGRRI</sequence>
<dbReference type="InterPro" id="IPR026960">
    <property type="entry name" value="RVT-Znf"/>
</dbReference>
<dbReference type="InterPro" id="IPR036691">
    <property type="entry name" value="Endo/exonu/phosph_ase_sf"/>
</dbReference>
<name>A0A9J5ZLG3_SOLCO</name>
<dbReference type="Gene3D" id="3.60.10.10">
    <property type="entry name" value="Endonuclease/exonuclease/phosphatase"/>
    <property type="match status" value="1"/>
</dbReference>
<proteinExistence type="predicted"/>
<reference evidence="2 3" key="1">
    <citation type="submission" date="2020-09" db="EMBL/GenBank/DDBJ databases">
        <title>De no assembly of potato wild relative species, Solanum commersonii.</title>
        <authorList>
            <person name="Cho K."/>
        </authorList>
    </citation>
    <scope>NUCLEOTIDE SEQUENCE [LARGE SCALE GENOMIC DNA]</scope>
    <source>
        <strain evidence="2">LZ3.2</strain>
        <tissue evidence="2">Leaf</tissue>
    </source>
</reference>
<evidence type="ECO:0000313" key="2">
    <source>
        <dbReference type="EMBL" id="KAG5612985.1"/>
    </source>
</evidence>
<gene>
    <name evidence="2" type="ORF">H5410_024266</name>
</gene>
<dbReference type="SUPFAM" id="SSF56219">
    <property type="entry name" value="DNase I-like"/>
    <property type="match status" value="1"/>
</dbReference>
<comment type="caution">
    <text evidence="2">The sequence shown here is derived from an EMBL/GenBank/DDBJ whole genome shotgun (WGS) entry which is preliminary data.</text>
</comment>
<dbReference type="EMBL" id="JACXVP010000004">
    <property type="protein sequence ID" value="KAG5612985.1"/>
    <property type="molecule type" value="Genomic_DNA"/>
</dbReference>
<dbReference type="PANTHER" id="PTHR33116:SF67">
    <property type="entry name" value="REVERSE TRANSCRIPTASE"/>
    <property type="match status" value="1"/>
</dbReference>
<keyword evidence="3" id="KW-1185">Reference proteome</keyword>
<dbReference type="Pfam" id="PF13966">
    <property type="entry name" value="zf-RVT"/>
    <property type="match status" value="1"/>
</dbReference>
<accession>A0A9J5ZLG3</accession>
<evidence type="ECO:0000259" key="1">
    <source>
        <dbReference type="Pfam" id="PF13966"/>
    </source>
</evidence>
<dbReference type="Proteomes" id="UP000824120">
    <property type="component" value="Chromosome 4"/>
</dbReference>
<dbReference type="AlphaFoldDB" id="A0A9J5ZLG3"/>